<comment type="pathway">
    <text evidence="5">Cofactor biosynthesis; nicotinate biosynthesis; nicotinate from nicotinamide: step 1/1.</text>
</comment>
<dbReference type="InterPro" id="IPR052347">
    <property type="entry name" value="Isochorismatase_Nicotinamidase"/>
</dbReference>
<dbReference type="GO" id="GO:0046872">
    <property type="term" value="F:metal ion binding"/>
    <property type="evidence" value="ECO:0007669"/>
    <property type="project" value="UniProtKB-KW"/>
</dbReference>
<organism evidence="10 11">
    <name type="scientific">Neokomagataea tanensis</name>
    <dbReference type="NCBI Taxonomy" id="661191"/>
    <lineage>
        <taxon>Bacteria</taxon>
        <taxon>Pseudomonadati</taxon>
        <taxon>Pseudomonadota</taxon>
        <taxon>Alphaproteobacteria</taxon>
        <taxon>Acetobacterales</taxon>
        <taxon>Acetobacteraceae</taxon>
        <taxon>Neokomagataea</taxon>
    </lineage>
</organism>
<keyword evidence="4" id="KW-0378">Hydrolase</keyword>
<dbReference type="GO" id="GO:0008936">
    <property type="term" value="F:nicotinamidase activity"/>
    <property type="evidence" value="ECO:0007669"/>
    <property type="project" value="UniProtKB-EC"/>
</dbReference>
<dbReference type="CDD" id="cd01011">
    <property type="entry name" value="nicotinamidase"/>
    <property type="match status" value="1"/>
</dbReference>
<evidence type="ECO:0000256" key="1">
    <source>
        <dbReference type="ARBA" id="ARBA00006336"/>
    </source>
</evidence>
<evidence type="ECO:0000313" key="11">
    <source>
        <dbReference type="Proteomes" id="UP000317214"/>
    </source>
</evidence>
<dbReference type="EMBL" id="CP032485">
    <property type="protein sequence ID" value="QDH24138.1"/>
    <property type="molecule type" value="Genomic_DNA"/>
</dbReference>
<dbReference type="Proteomes" id="UP000317214">
    <property type="component" value="Chromosome"/>
</dbReference>
<feature type="compositionally biased region" description="Polar residues" evidence="8">
    <location>
        <begin position="176"/>
        <end position="185"/>
    </location>
</feature>
<evidence type="ECO:0000256" key="3">
    <source>
        <dbReference type="ARBA" id="ARBA00022723"/>
    </source>
</evidence>
<gene>
    <name evidence="10" type="ORF">D5366_01385</name>
</gene>
<evidence type="ECO:0000259" key="9">
    <source>
        <dbReference type="Pfam" id="PF00857"/>
    </source>
</evidence>
<dbReference type="Pfam" id="PF00857">
    <property type="entry name" value="Isochorismatase"/>
    <property type="match status" value="1"/>
</dbReference>
<sequence length="185" mass="19839">MPSYSQAALLIIDVQNDFLPGGTLAVAGGDAIIAPINDLLKADWATIIATKDWHPVNHCSFKQHGGPWPTHCVAATHGAAFPDTLMTDKIHHIVHKGLDPKCDSYSAFFDNERIHSTGLKGLLSGLEIEELHICGLALDVCVKATIDDALENGFKVTLHSPASKGLTPDPTPLLESFSQQGVTIR</sequence>
<evidence type="ECO:0000256" key="6">
    <source>
        <dbReference type="ARBA" id="ARBA00039017"/>
    </source>
</evidence>
<evidence type="ECO:0000256" key="2">
    <source>
        <dbReference type="ARBA" id="ARBA00022642"/>
    </source>
</evidence>
<feature type="domain" description="Isochorismatase-like" evidence="9">
    <location>
        <begin position="7"/>
        <end position="169"/>
    </location>
</feature>
<keyword evidence="2" id="KW-0662">Pyridine nucleotide biosynthesis</keyword>
<dbReference type="PANTHER" id="PTHR11080:SF2">
    <property type="entry name" value="LD05707P"/>
    <property type="match status" value="1"/>
</dbReference>
<name>A0A4Y6V5I8_9PROT</name>
<dbReference type="InterPro" id="IPR000868">
    <property type="entry name" value="Isochorismatase-like_dom"/>
</dbReference>
<keyword evidence="3" id="KW-0479">Metal-binding</keyword>
<evidence type="ECO:0000256" key="5">
    <source>
        <dbReference type="ARBA" id="ARBA00037900"/>
    </source>
</evidence>
<dbReference type="PANTHER" id="PTHR11080">
    <property type="entry name" value="PYRAZINAMIDASE/NICOTINAMIDASE"/>
    <property type="match status" value="1"/>
</dbReference>
<evidence type="ECO:0000256" key="7">
    <source>
        <dbReference type="ARBA" id="ARBA00043224"/>
    </source>
</evidence>
<dbReference type="OrthoDB" id="9791276at2"/>
<protein>
    <recommendedName>
        <fullName evidence="6">nicotinamidase</fullName>
        <ecNumber evidence="6">3.5.1.19</ecNumber>
    </recommendedName>
    <alternativeName>
        <fullName evidence="7">Nicotinamide deamidase</fullName>
    </alternativeName>
</protein>
<dbReference type="Gene3D" id="3.40.50.850">
    <property type="entry name" value="Isochorismatase-like"/>
    <property type="match status" value="1"/>
</dbReference>
<dbReference type="SUPFAM" id="SSF52499">
    <property type="entry name" value="Isochorismatase-like hydrolases"/>
    <property type="match status" value="1"/>
</dbReference>
<evidence type="ECO:0000313" key="10">
    <source>
        <dbReference type="EMBL" id="QDH24138.1"/>
    </source>
</evidence>
<dbReference type="EC" id="3.5.1.19" evidence="6"/>
<dbReference type="InterPro" id="IPR036380">
    <property type="entry name" value="Isochorismatase-like_sf"/>
</dbReference>
<dbReference type="GO" id="GO:0019363">
    <property type="term" value="P:pyridine nucleotide biosynthetic process"/>
    <property type="evidence" value="ECO:0007669"/>
    <property type="project" value="UniProtKB-KW"/>
</dbReference>
<feature type="region of interest" description="Disordered" evidence="8">
    <location>
        <begin position="165"/>
        <end position="185"/>
    </location>
</feature>
<evidence type="ECO:0000256" key="8">
    <source>
        <dbReference type="SAM" id="MobiDB-lite"/>
    </source>
</evidence>
<proteinExistence type="inferred from homology"/>
<dbReference type="KEGG" id="ntn:D5366_01385"/>
<evidence type="ECO:0000256" key="4">
    <source>
        <dbReference type="ARBA" id="ARBA00022801"/>
    </source>
</evidence>
<dbReference type="RefSeq" id="WP_141491975.1">
    <property type="nucleotide sequence ID" value="NZ_CP032485.1"/>
</dbReference>
<comment type="similarity">
    <text evidence="1">Belongs to the isochorismatase family.</text>
</comment>
<keyword evidence="11" id="KW-1185">Reference proteome</keyword>
<accession>A0A4Y6V5I8</accession>
<dbReference type="AlphaFoldDB" id="A0A4Y6V5I8"/>
<reference evidence="10 11" key="1">
    <citation type="submission" date="2018-09" db="EMBL/GenBank/DDBJ databases">
        <title>The complete genome sequence of Neokomagataea tanensis NBRC 106556(T).</title>
        <authorList>
            <person name="Chua K.-O."/>
            <person name="See-Too W.-S."/>
            <person name="Hong K.-W."/>
            <person name="Yin W.-F."/>
            <person name="Chan K.-G."/>
        </authorList>
    </citation>
    <scope>NUCLEOTIDE SEQUENCE [LARGE SCALE GENOMIC DNA]</scope>
    <source>
        <strain evidence="11">AH13 \ NBRC 106556</strain>
    </source>
</reference>